<organism evidence="1 2">
    <name type="scientific">Pseudomonas azerbaijanoccidentalis</name>
    <dbReference type="NCBI Taxonomy" id="2842347"/>
    <lineage>
        <taxon>Bacteria</taxon>
        <taxon>Pseudomonadati</taxon>
        <taxon>Pseudomonadota</taxon>
        <taxon>Gammaproteobacteria</taxon>
        <taxon>Pseudomonadales</taxon>
        <taxon>Pseudomonadaceae</taxon>
        <taxon>Pseudomonas</taxon>
    </lineage>
</organism>
<comment type="caution">
    <text evidence="1">The sequence shown here is derived from an EMBL/GenBank/DDBJ whole genome shotgun (WGS) entry which is preliminary data.</text>
</comment>
<sequence length="64" mass="6979">MKAAADAALAAQYRQCGKEPPDHCKPPFIEGEFEVIEEPKKLNVSSAFFGMGDPAMDKLLGRPE</sequence>
<keyword evidence="2" id="KW-1185">Reference proteome</keyword>
<dbReference type="Proteomes" id="UP001049200">
    <property type="component" value="Unassembled WGS sequence"/>
</dbReference>
<reference evidence="1" key="1">
    <citation type="submission" date="2021-06" db="EMBL/GenBank/DDBJ databases">
        <title>Updating the genus Pseudomonas: Description of 43 new species and partition of the Pseudomonas putida group.</title>
        <authorList>
            <person name="Girard L."/>
            <person name="Lood C."/>
            <person name="Vandamme P."/>
            <person name="Rokni-Zadeh H."/>
            <person name="Van Noort V."/>
            <person name="Hofte M."/>
            <person name="Lavigne R."/>
            <person name="De Mot R."/>
        </authorList>
    </citation>
    <scope>NUCLEOTIDE SEQUENCE</scope>
    <source>
        <strain evidence="1">SWRI74</strain>
    </source>
</reference>
<evidence type="ECO:0000313" key="2">
    <source>
        <dbReference type="Proteomes" id="UP001049200"/>
    </source>
</evidence>
<protein>
    <submittedName>
        <fullName evidence="1">Uncharacterized protein</fullName>
    </submittedName>
</protein>
<accession>A0ABS6QL61</accession>
<dbReference type="RefSeq" id="WP_217870775.1">
    <property type="nucleotide sequence ID" value="NZ_JAHSTU010000001.1"/>
</dbReference>
<proteinExistence type="predicted"/>
<evidence type="ECO:0000313" key="1">
    <source>
        <dbReference type="EMBL" id="MBV4519683.1"/>
    </source>
</evidence>
<dbReference type="EMBL" id="JAHSTU010000001">
    <property type="protein sequence ID" value="MBV4519683.1"/>
    <property type="molecule type" value="Genomic_DNA"/>
</dbReference>
<gene>
    <name evidence="1" type="ORF">KVG88_06375</name>
</gene>
<name>A0ABS6QL61_9PSED</name>